<name>A0A7R8W7R2_9CRUS</name>
<keyword evidence="4" id="KW-0472">Membrane</keyword>
<organism evidence="5">
    <name type="scientific">Cyprideis torosa</name>
    <dbReference type="NCBI Taxonomy" id="163714"/>
    <lineage>
        <taxon>Eukaryota</taxon>
        <taxon>Metazoa</taxon>
        <taxon>Ecdysozoa</taxon>
        <taxon>Arthropoda</taxon>
        <taxon>Crustacea</taxon>
        <taxon>Oligostraca</taxon>
        <taxon>Ostracoda</taxon>
        <taxon>Podocopa</taxon>
        <taxon>Podocopida</taxon>
        <taxon>Cytherocopina</taxon>
        <taxon>Cytheroidea</taxon>
        <taxon>Cytherideidae</taxon>
        <taxon>Cyprideis</taxon>
    </lineage>
</organism>
<evidence type="ECO:0000256" key="2">
    <source>
        <dbReference type="ARBA" id="ARBA00022692"/>
    </source>
</evidence>
<evidence type="ECO:0000256" key="3">
    <source>
        <dbReference type="ARBA" id="ARBA00022989"/>
    </source>
</evidence>
<dbReference type="InterPro" id="IPR036259">
    <property type="entry name" value="MFS_trans_sf"/>
</dbReference>
<accession>A0A7R8W7R2</accession>
<dbReference type="PANTHER" id="PTHR11662:SF40">
    <property type="entry name" value="MAJOR FACILITATOR SUPERFAMILY (MFS) PROFILE DOMAIN-CONTAINING PROTEIN"/>
    <property type="match status" value="1"/>
</dbReference>
<reference evidence="5" key="1">
    <citation type="submission" date="2020-11" db="EMBL/GenBank/DDBJ databases">
        <authorList>
            <person name="Tran Van P."/>
        </authorList>
    </citation>
    <scope>NUCLEOTIDE SEQUENCE</scope>
</reference>
<evidence type="ECO:0000256" key="1">
    <source>
        <dbReference type="ARBA" id="ARBA00004141"/>
    </source>
</evidence>
<dbReference type="OrthoDB" id="2250022at2759"/>
<keyword evidence="2" id="KW-0812">Transmembrane</keyword>
<dbReference type="PANTHER" id="PTHR11662">
    <property type="entry name" value="SOLUTE CARRIER FAMILY 17"/>
    <property type="match status" value="1"/>
</dbReference>
<sequence>MYNIRLRKPSKAMQVMLLCSMANLINAADRVIMPLAIVPLHQEYEWSLQWQGWILSAFAFGYMPSQIIGGNAAVRFGGKRTLLFSVLIWSLSTFITPFVVSSIPILIVTRVLLGLGEGIGLPTVFHIFAHHIPPELRSRAFAYLVAGGSVGQVVASVLCPAFHWSVGFFFFGILGFLWVRERKERLSSWFLWVRQR</sequence>
<gene>
    <name evidence="5" type="ORF">CTOB1V02_LOCUS3850</name>
</gene>
<keyword evidence="3" id="KW-1133">Transmembrane helix</keyword>
<dbReference type="InterPro" id="IPR020846">
    <property type="entry name" value="MFS_dom"/>
</dbReference>
<proteinExistence type="predicted"/>
<feature type="non-terminal residue" evidence="5">
    <location>
        <position position="196"/>
    </location>
</feature>
<dbReference type="GO" id="GO:0006820">
    <property type="term" value="P:monoatomic anion transport"/>
    <property type="evidence" value="ECO:0007669"/>
    <property type="project" value="TreeGrafter"/>
</dbReference>
<dbReference type="SUPFAM" id="SSF103473">
    <property type="entry name" value="MFS general substrate transporter"/>
    <property type="match status" value="1"/>
</dbReference>
<protein>
    <submittedName>
        <fullName evidence="5">Uncharacterized protein</fullName>
    </submittedName>
</protein>
<evidence type="ECO:0000256" key="4">
    <source>
        <dbReference type="ARBA" id="ARBA00023136"/>
    </source>
</evidence>
<dbReference type="AlphaFoldDB" id="A0A7R8W7R2"/>
<dbReference type="PROSITE" id="PS50850">
    <property type="entry name" value="MFS"/>
    <property type="match status" value="1"/>
</dbReference>
<dbReference type="GO" id="GO:0016020">
    <property type="term" value="C:membrane"/>
    <property type="evidence" value="ECO:0007669"/>
    <property type="project" value="UniProtKB-SubCell"/>
</dbReference>
<comment type="subcellular location">
    <subcellularLocation>
        <location evidence="1">Membrane</location>
        <topology evidence="1">Multi-pass membrane protein</topology>
    </subcellularLocation>
</comment>
<dbReference type="Pfam" id="PF07690">
    <property type="entry name" value="MFS_1"/>
    <property type="match status" value="1"/>
</dbReference>
<dbReference type="Gene3D" id="1.20.1250.20">
    <property type="entry name" value="MFS general substrate transporter like domains"/>
    <property type="match status" value="1"/>
</dbReference>
<dbReference type="EMBL" id="OB660692">
    <property type="protein sequence ID" value="CAD7225922.1"/>
    <property type="molecule type" value="Genomic_DNA"/>
</dbReference>
<dbReference type="GO" id="GO:0022857">
    <property type="term" value="F:transmembrane transporter activity"/>
    <property type="evidence" value="ECO:0007669"/>
    <property type="project" value="InterPro"/>
</dbReference>
<evidence type="ECO:0000313" key="5">
    <source>
        <dbReference type="EMBL" id="CAD7225922.1"/>
    </source>
</evidence>
<dbReference type="InterPro" id="IPR050382">
    <property type="entry name" value="MFS_Na/Anion_cotransporter"/>
</dbReference>
<dbReference type="InterPro" id="IPR011701">
    <property type="entry name" value="MFS"/>
</dbReference>